<comment type="caution">
    <text evidence="2">Lacks conserved residue(s) required for the propagation of feature annotation.</text>
</comment>
<feature type="chain" id="PRO_5044924453" description="LPS-assembly protein LptD" evidence="2">
    <location>
        <begin position="23"/>
        <end position="757"/>
    </location>
</feature>
<dbReference type="InterPro" id="IPR007543">
    <property type="entry name" value="LptD_C"/>
</dbReference>
<comment type="similarity">
    <text evidence="2">Belongs to the LptD family.</text>
</comment>
<evidence type="ECO:0000313" key="5">
    <source>
        <dbReference type="Proteomes" id="UP000662703"/>
    </source>
</evidence>
<feature type="signal peptide" evidence="2">
    <location>
        <begin position="1"/>
        <end position="22"/>
    </location>
</feature>
<proteinExistence type="inferred from homology"/>
<dbReference type="InterPro" id="IPR050218">
    <property type="entry name" value="LptD"/>
</dbReference>
<accession>A0ABS0AWR9</accession>
<reference evidence="4 5" key="1">
    <citation type="submission" date="2012-09" db="EMBL/GenBank/DDBJ databases">
        <title>Genome Sequence of alkane-degrading Bacterium Alcanivorax sp. 521-1.</title>
        <authorList>
            <person name="Lai Q."/>
            <person name="Shao Z."/>
        </authorList>
    </citation>
    <scope>NUCLEOTIDE SEQUENCE [LARGE SCALE GENOMIC DNA]</scope>
    <source>
        <strain evidence="4 5">521-1</strain>
    </source>
</reference>
<dbReference type="Pfam" id="PF04453">
    <property type="entry name" value="LptD"/>
    <property type="match status" value="1"/>
</dbReference>
<organism evidence="4 5">
    <name type="scientific">Alloalcanivorax profundimaris</name>
    <dbReference type="NCBI Taxonomy" id="2735259"/>
    <lineage>
        <taxon>Bacteria</taxon>
        <taxon>Pseudomonadati</taxon>
        <taxon>Pseudomonadota</taxon>
        <taxon>Gammaproteobacteria</taxon>
        <taxon>Oceanospirillales</taxon>
        <taxon>Alcanivoracaceae</taxon>
        <taxon>Alloalcanivorax</taxon>
    </lineage>
</organism>
<feature type="domain" description="LptD C-terminal" evidence="3">
    <location>
        <begin position="306"/>
        <end position="671"/>
    </location>
</feature>
<dbReference type="EMBL" id="ARXX01000101">
    <property type="protein sequence ID" value="MBF5058410.1"/>
    <property type="molecule type" value="Genomic_DNA"/>
</dbReference>
<dbReference type="PANTHER" id="PTHR30189:SF1">
    <property type="entry name" value="LPS-ASSEMBLY PROTEIN LPTD"/>
    <property type="match status" value="1"/>
</dbReference>
<comment type="subunit">
    <text evidence="2">Component of the lipopolysaccharide transport and assembly complex. Interacts with LptE and LptA.</text>
</comment>
<dbReference type="HAMAP" id="MF_01411">
    <property type="entry name" value="LPS_assembly_LptD"/>
    <property type="match status" value="1"/>
</dbReference>
<dbReference type="Proteomes" id="UP000662703">
    <property type="component" value="Unassembled WGS sequence"/>
</dbReference>
<evidence type="ECO:0000313" key="4">
    <source>
        <dbReference type="EMBL" id="MBF5058410.1"/>
    </source>
</evidence>
<comment type="subcellular location">
    <subcellularLocation>
        <location evidence="2">Cell outer membrane</location>
    </subcellularLocation>
</comment>
<name>A0ABS0AWR9_9GAMM</name>
<sequence length="757" mass="86009" precursor="true">MPLPKPSFLAGLALSLAGVAGADDDLNWVDRETMDALPPVQQRPIPVWCSGIYYNPRVGVPAERSDTIITADRTSLTQDGLIEMGGDVLIEEPGRRLTTQSALLDQSSGKFQVDNALRLETDQFTFLADGMSGQTDRREASLDRVRYALFGPGARGTADYIDVVDQFITVEQGTYTTCAPDSNGWRLQGRQIRLDRSEGWGEARDVTLKVKGVPLIWLPWITFPIDDRRKTGMLFPTITTSDSGGADVTQPVYINLHPQMDATVAPRYIDGRGSGLETEFRYLNRFGLGQVSYGVLFSDRQFNDENRELAAWQHSGSIQRWQLTADVNYVSDDFYFKDLDTGLEVSSRTHLPRLGEARYFGRHWQVLGRLQSWQTIDPTLPDDREPYRRLPQLQLSGDPRLVGPVRGLWLSDVTAFDRSDNDTSANPTGARVHMAPGLTARLEKTWGYVEPRARLYHTRYQLDDAEDSGVDPTLTTWGASLDSGLFMERGTRLFGRGYTQTLEPRLFINKVAYAEQDDLPDFDAGELTFSYNTLFRENRFIGYDRIGDEQKVALGVTSRFLRDDDGREQLRLRMGQGYYSGERKVQLDGEPPDDADQTPLVADMRWNFGHDWYLYSEGQWDTHANERQRSSLRLGYTDRERRIFNLGFHDLPQEDIRQSEIATILPIHDNWRLIGRWLYDMENQRTLETLAGAEWRNCCWKIRLLSQRELADDDGDGTLEGDSTVLMQIQMTGLGGFGGRVDTLLERSIPGYRSEYD</sequence>
<dbReference type="PANTHER" id="PTHR30189">
    <property type="entry name" value="LPS-ASSEMBLY PROTEIN"/>
    <property type="match status" value="1"/>
</dbReference>
<gene>
    <name evidence="2" type="primary">lptD</name>
    <name evidence="4" type="ORF">Y5W_03704</name>
</gene>
<keyword evidence="1 2" id="KW-0998">Cell outer membrane</keyword>
<comment type="function">
    <text evidence="2">Together with LptE, is involved in the assembly of lipopolysaccharide (LPS) at the surface of the outer membrane.</text>
</comment>
<keyword evidence="2" id="KW-0472">Membrane</keyword>
<dbReference type="RefSeq" id="WP_194866374.1">
    <property type="nucleotide sequence ID" value="NZ_ARXX01000101.1"/>
</dbReference>
<dbReference type="InterPro" id="IPR020889">
    <property type="entry name" value="LipoPS_assembly_LptD"/>
</dbReference>
<keyword evidence="5" id="KW-1185">Reference proteome</keyword>
<evidence type="ECO:0000256" key="2">
    <source>
        <dbReference type="HAMAP-Rule" id="MF_01411"/>
    </source>
</evidence>
<protein>
    <recommendedName>
        <fullName evidence="2">LPS-assembly protein LptD</fullName>
    </recommendedName>
</protein>
<evidence type="ECO:0000259" key="3">
    <source>
        <dbReference type="Pfam" id="PF04453"/>
    </source>
</evidence>
<keyword evidence="2" id="KW-0732">Signal</keyword>
<comment type="caution">
    <text evidence="4">The sequence shown here is derived from an EMBL/GenBank/DDBJ whole genome shotgun (WGS) entry which is preliminary data.</text>
</comment>
<evidence type="ECO:0000256" key="1">
    <source>
        <dbReference type="ARBA" id="ARBA00023237"/>
    </source>
</evidence>